<evidence type="ECO:0000256" key="6">
    <source>
        <dbReference type="ARBA" id="ARBA00022840"/>
    </source>
</evidence>
<dbReference type="GO" id="GO:0004674">
    <property type="term" value="F:protein serine/threonine kinase activity"/>
    <property type="evidence" value="ECO:0007669"/>
    <property type="project" value="UniProtKB-KW"/>
</dbReference>
<dbReference type="AlphaFoldDB" id="A0A8I2YII8"/>
<dbReference type="EC" id="2.7.11.1" evidence="1"/>
<evidence type="ECO:0000256" key="4">
    <source>
        <dbReference type="ARBA" id="ARBA00022741"/>
    </source>
</evidence>
<dbReference type="GO" id="GO:0007165">
    <property type="term" value="P:signal transduction"/>
    <property type="evidence" value="ECO:0007669"/>
    <property type="project" value="TreeGrafter"/>
</dbReference>
<comment type="caution">
    <text evidence="10">The sequence shown here is derived from an EMBL/GenBank/DDBJ whole genome shotgun (WGS) entry which is preliminary data.</text>
</comment>
<dbReference type="Pfam" id="PF00069">
    <property type="entry name" value="Pkinase"/>
    <property type="match status" value="1"/>
</dbReference>
<keyword evidence="11" id="KW-1185">Reference proteome</keyword>
<dbReference type="PROSITE" id="PS50011">
    <property type="entry name" value="PROTEIN_KINASE_DOM"/>
    <property type="match status" value="1"/>
</dbReference>
<dbReference type="InterPro" id="IPR000719">
    <property type="entry name" value="Prot_kinase_dom"/>
</dbReference>
<evidence type="ECO:0000256" key="8">
    <source>
        <dbReference type="ARBA" id="ARBA00048679"/>
    </source>
</evidence>
<evidence type="ECO:0000259" key="9">
    <source>
        <dbReference type="PROSITE" id="PS50011"/>
    </source>
</evidence>
<dbReference type="PANTHER" id="PTHR43895:SF32">
    <property type="entry name" value="SERINE_THREONINE-PROTEIN KINASE CHK1"/>
    <property type="match status" value="1"/>
</dbReference>
<keyword evidence="2" id="KW-0723">Serine/threonine-protein kinase</keyword>
<accession>A0A8I2YII8</accession>
<evidence type="ECO:0000256" key="7">
    <source>
        <dbReference type="ARBA" id="ARBA00047899"/>
    </source>
</evidence>
<reference evidence="10" key="1">
    <citation type="submission" date="2021-03" db="EMBL/GenBank/DDBJ databases">
        <title>Evolutionary innovations through gain and loss of genes in the ectomycorrhizal Boletales.</title>
        <authorList>
            <person name="Wu G."/>
            <person name="Miyauchi S."/>
            <person name="Morin E."/>
            <person name="Yang Z.-L."/>
            <person name="Xu J."/>
            <person name="Martin F.M."/>
        </authorList>
    </citation>
    <scope>NUCLEOTIDE SEQUENCE</scope>
    <source>
        <strain evidence="10">BR01</strain>
    </source>
</reference>
<dbReference type="InterPro" id="IPR011009">
    <property type="entry name" value="Kinase-like_dom_sf"/>
</dbReference>
<evidence type="ECO:0000256" key="2">
    <source>
        <dbReference type="ARBA" id="ARBA00022527"/>
    </source>
</evidence>
<evidence type="ECO:0000256" key="3">
    <source>
        <dbReference type="ARBA" id="ARBA00022679"/>
    </source>
</evidence>
<evidence type="ECO:0000256" key="5">
    <source>
        <dbReference type="ARBA" id="ARBA00022777"/>
    </source>
</evidence>
<dbReference type="PANTHER" id="PTHR43895">
    <property type="entry name" value="CALCIUM/CALMODULIN-DEPENDENT PROTEIN KINASE KINASE-RELATED"/>
    <property type="match status" value="1"/>
</dbReference>
<name>A0A8I2YII8_9AGAM</name>
<keyword evidence="6" id="KW-0067">ATP-binding</keyword>
<proteinExistence type="predicted"/>
<feature type="domain" description="Protein kinase" evidence="9">
    <location>
        <begin position="353"/>
        <end position="707"/>
    </location>
</feature>
<dbReference type="OrthoDB" id="2620952at2759"/>
<evidence type="ECO:0000313" key="10">
    <source>
        <dbReference type="EMBL" id="KAG6371968.1"/>
    </source>
</evidence>
<dbReference type="PROSITE" id="PS00108">
    <property type="entry name" value="PROTEIN_KINASE_ST"/>
    <property type="match status" value="1"/>
</dbReference>
<keyword evidence="5" id="KW-0418">Kinase</keyword>
<keyword evidence="3" id="KW-0808">Transferase</keyword>
<comment type="catalytic activity">
    <reaction evidence="7">
        <text>L-threonyl-[protein] + ATP = O-phospho-L-threonyl-[protein] + ADP + H(+)</text>
        <dbReference type="Rhea" id="RHEA:46608"/>
        <dbReference type="Rhea" id="RHEA-COMP:11060"/>
        <dbReference type="Rhea" id="RHEA-COMP:11605"/>
        <dbReference type="ChEBI" id="CHEBI:15378"/>
        <dbReference type="ChEBI" id="CHEBI:30013"/>
        <dbReference type="ChEBI" id="CHEBI:30616"/>
        <dbReference type="ChEBI" id="CHEBI:61977"/>
        <dbReference type="ChEBI" id="CHEBI:456216"/>
        <dbReference type="EC" id="2.7.11.1"/>
    </reaction>
</comment>
<dbReference type="Proteomes" id="UP000683000">
    <property type="component" value="Unassembled WGS sequence"/>
</dbReference>
<protein>
    <recommendedName>
        <fullName evidence="1">non-specific serine/threonine protein kinase</fullName>
        <ecNumber evidence="1">2.7.11.1</ecNumber>
    </recommendedName>
</protein>
<dbReference type="SMART" id="SM00220">
    <property type="entry name" value="S_TKc"/>
    <property type="match status" value="1"/>
</dbReference>
<gene>
    <name evidence="10" type="ORF">JVT61DRAFT_8984</name>
</gene>
<dbReference type="EMBL" id="JAGFBS010000031">
    <property type="protein sequence ID" value="KAG6371968.1"/>
    <property type="molecule type" value="Genomic_DNA"/>
</dbReference>
<organism evidence="10 11">
    <name type="scientific">Boletus reticuloceps</name>
    <dbReference type="NCBI Taxonomy" id="495285"/>
    <lineage>
        <taxon>Eukaryota</taxon>
        <taxon>Fungi</taxon>
        <taxon>Dikarya</taxon>
        <taxon>Basidiomycota</taxon>
        <taxon>Agaricomycotina</taxon>
        <taxon>Agaricomycetes</taxon>
        <taxon>Agaricomycetidae</taxon>
        <taxon>Boletales</taxon>
        <taxon>Boletineae</taxon>
        <taxon>Boletaceae</taxon>
        <taxon>Boletoideae</taxon>
        <taxon>Boletus</taxon>
    </lineage>
</organism>
<dbReference type="InterPro" id="IPR008271">
    <property type="entry name" value="Ser/Thr_kinase_AS"/>
</dbReference>
<dbReference type="GO" id="GO:0005524">
    <property type="term" value="F:ATP binding"/>
    <property type="evidence" value="ECO:0007669"/>
    <property type="project" value="UniProtKB-KW"/>
</dbReference>
<dbReference type="SUPFAM" id="SSF56112">
    <property type="entry name" value="Protein kinase-like (PK-like)"/>
    <property type="match status" value="1"/>
</dbReference>
<sequence>MAQARFFICLNDEVFPGPPVDKRMSLGMLFYDLLTYPATPRGILAGVRDRDCSFYKLTPPLLSPGMALKGLEDACFKLNSRHGWTPVDSACCVQDLASVDCLSSFKHVCLVIETPQVSRAQAIKDLGDNYKALFQPLKIYVVNIKSWSMIDVVYNMNGGVFWHHGEQPNEKAVRDIVDALSRRREFDIEPSDTSSRFARDLDMVHTEFPVAFDLYFRKDSPRVKGSAELFGVYSLIRSSLRLKQSSHNSSSCYKGIALCPLFFQPPFCDSGVDSGIVLNMDFPWGFPIFIATHDGPVNWCRFTPSSDYSVTVKDFLCPFLLCIAAVRAVNVLKKPSNNRDLFVVAVYLMANMTAERYIIMQTSTGQVHVAQHDYNLVDVTDALEFLKAMFNLQDQMSEFANELDNSRGQREPYPESPTSLVPLLLLLVSERPRVEPRKTNHCGRSRKPLNSPEHLDRMHYRVDRFLPGFPHVAVISCESDPLEQGILKFTRRQSEVDVLQHLSKFTCEENHSIPGVQVWTLPSKGFVIYSCFGGSHFTNISKPDVHMWSAARQLVEGVAFMHSQGVAHLDIKPANVLVHPDSGRLTIIDYSISQFIKPDTKLHAVRGTEDYIAPEVTVKDAEYDPIRADLWSCGKTLEELIGCCRRSTEETSFLVGIVGQLMAGNPLARPMMSEVSKRIIAFECSTVKRPQSGRFAGSSLLCRDSEH</sequence>
<keyword evidence="4" id="KW-0547">Nucleotide-binding</keyword>
<comment type="catalytic activity">
    <reaction evidence="8">
        <text>L-seryl-[protein] + ATP = O-phospho-L-seryl-[protein] + ADP + H(+)</text>
        <dbReference type="Rhea" id="RHEA:17989"/>
        <dbReference type="Rhea" id="RHEA-COMP:9863"/>
        <dbReference type="Rhea" id="RHEA-COMP:11604"/>
        <dbReference type="ChEBI" id="CHEBI:15378"/>
        <dbReference type="ChEBI" id="CHEBI:29999"/>
        <dbReference type="ChEBI" id="CHEBI:30616"/>
        <dbReference type="ChEBI" id="CHEBI:83421"/>
        <dbReference type="ChEBI" id="CHEBI:456216"/>
        <dbReference type="EC" id="2.7.11.1"/>
    </reaction>
</comment>
<dbReference type="Gene3D" id="1.10.510.10">
    <property type="entry name" value="Transferase(Phosphotransferase) domain 1"/>
    <property type="match status" value="1"/>
</dbReference>
<evidence type="ECO:0000313" key="11">
    <source>
        <dbReference type="Proteomes" id="UP000683000"/>
    </source>
</evidence>
<evidence type="ECO:0000256" key="1">
    <source>
        <dbReference type="ARBA" id="ARBA00012513"/>
    </source>
</evidence>